<dbReference type="GO" id="GO:0006260">
    <property type="term" value="P:DNA replication"/>
    <property type="evidence" value="ECO:0007669"/>
    <property type="project" value="UniProtKB-KW"/>
</dbReference>
<evidence type="ECO:0000313" key="6">
    <source>
        <dbReference type="EMBL" id="KXT64511.1"/>
    </source>
</evidence>
<proteinExistence type="inferred from homology"/>
<dbReference type="RefSeq" id="WP_061459158.1">
    <property type="nucleotide sequence ID" value="NZ_JAMDHZ010000003.1"/>
</dbReference>
<gene>
    <name evidence="6" type="ORF">SGADD02_02027</name>
</gene>
<name>A0A139MLU9_9STRE</name>
<evidence type="ECO:0000256" key="2">
    <source>
        <dbReference type="ARBA" id="ARBA00008374"/>
    </source>
</evidence>
<comment type="function">
    <text evidence="1">This protein is probably a specific topoisomerase involved in initiating replication. This protein is specifically required and may be rate-limiting for replication of the plasmid in vivo.</text>
</comment>
<dbReference type="Pfam" id="PF22477">
    <property type="entry name" value="RepD-like_N"/>
    <property type="match status" value="1"/>
</dbReference>
<evidence type="ECO:0000259" key="5">
    <source>
        <dbReference type="Pfam" id="PF22477"/>
    </source>
</evidence>
<accession>A0A139MLU9</accession>
<feature type="domain" description="Replication initiation protein N-terminal" evidence="5">
    <location>
        <begin position="9"/>
        <end position="97"/>
    </location>
</feature>
<sequence length="283" mass="33311">MDIKVSLDNITMTAYVKTNKLPQLKNLVENHVAIIVTTAMTDLFNASTKAEGRVILKIDYDKRKGQAFHARPFRLEFNPNKLRPIDKKIIDIIIPYLEDISISRADLAFDLFEVDCSEFILEKKGRPTATKEFRSNLGKLETKYLGASRSEKQIRLYNKKLEQLENGTPAEKEFANQLSHWWRLEFQLRNRSVEEIFDVINTIIFKPFDFTELPVETQIYLVAYTRDKNVWKKLHRNTRTKYKKILESYKTSEIDYLDLMKELLKHERPRLEKELAYFGGQAP</sequence>
<protein>
    <recommendedName>
        <fullName evidence="3">Replication initiation protein</fullName>
    </recommendedName>
</protein>
<comment type="similarity">
    <text evidence="2">Belongs to the plasmid replication initiation factor family.</text>
</comment>
<dbReference type="InterPro" id="IPR054456">
    <property type="entry name" value="RepD-like_N"/>
</dbReference>
<evidence type="ECO:0000256" key="1">
    <source>
        <dbReference type="ARBA" id="ARBA00002548"/>
    </source>
</evidence>
<dbReference type="EMBL" id="LQOF01000408">
    <property type="protein sequence ID" value="KXT64511.1"/>
    <property type="molecule type" value="Genomic_DNA"/>
</dbReference>
<evidence type="ECO:0000313" key="7">
    <source>
        <dbReference type="Proteomes" id="UP000070198"/>
    </source>
</evidence>
<keyword evidence="4" id="KW-0235">DNA replication</keyword>
<dbReference type="Proteomes" id="UP000070198">
    <property type="component" value="Unassembled WGS sequence"/>
</dbReference>
<comment type="caution">
    <text evidence="6">The sequence shown here is derived from an EMBL/GenBank/DDBJ whole genome shotgun (WGS) entry which is preliminary data.</text>
</comment>
<reference evidence="6 7" key="1">
    <citation type="submission" date="2016-01" db="EMBL/GenBank/DDBJ databases">
        <title>Highly variable Streptococcus oralis are common among viridans streptococci isolated from primates.</title>
        <authorList>
            <person name="Denapaite D."/>
            <person name="Rieger M."/>
            <person name="Koendgen S."/>
            <person name="Brueckner R."/>
            <person name="Ochigava I."/>
            <person name="Kappeler P."/>
            <person name="Maetz-Rensing K."/>
            <person name="Leendertz F."/>
            <person name="Hakenbeck R."/>
        </authorList>
    </citation>
    <scope>NUCLEOTIDE SEQUENCE [LARGE SCALE GENOMIC DNA]</scope>
    <source>
        <strain evidence="6 7">DD02</strain>
    </source>
</reference>
<organism evidence="6 7">
    <name type="scientific">Streptococcus gallolyticus</name>
    <dbReference type="NCBI Taxonomy" id="315405"/>
    <lineage>
        <taxon>Bacteria</taxon>
        <taxon>Bacillati</taxon>
        <taxon>Bacillota</taxon>
        <taxon>Bacilli</taxon>
        <taxon>Lactobacillales</taxon>
        <taxon>Streptococcaceae</taxon>
        <taxon>Streptococcus</taxon>
    </lineage>
</organism>
<evidence type="ECO:0000256" key="4">
    <source>
        <dbReference type="ARBA" id="ARBA00022705"/>
    </source>
</evidence>
<dbReference type="PATRIC" id="fig|315405.11.peg.2359"/>
<evidence type="ECO:0000256" key="3">
    <source>
        <dbReference type="ARBA" id="ARBA00019152"/>
    </source>
</evidence>
<dbReference type="AlphaFoldDB" id="A0A139MLU9"/>